<proteinExistence type="predicted"/>
<evidence type="ECO:0000259" key="2">
    <source>
        <dbReference type="SMART" id="SM00062"/>
    </source>
</evidence>
<evidence type="ECO:0000313" key="4">
    <source>
        <dbReference type="Proteomes" id="UP000248889"/>
    </source>
</evidence>
<dbReference type="PROSITE" id="PS51257">
    <property type="entry name" value="PROKAR_LIPOPROTEIN"/>
    <property type="match status" value="1"/>
</dbReference>
<feature type="domain" description="Solute-binding protein family 3/N-terminal" evidence="2">
    <location>
        <begin position="67"/>
        <end position="298"/>
    </location>
</feature>
<sequence length="314" mass="32166">MARSVSQRLLLAGSVAVAGSLILTGCGSSKIGGGSGAAPNASQSVNAEGADSALAAMVPAALKTKGTVLIATDSTYAPSEFKDASGNIVGMDVDLGNAILKKLGLKAQWQSADFGSILGGITAKKYDLSLSSFTDTKAREQQVDLVEYYNAGEAIATLAGNPDKLSGQASDLCGIKVSVQTNTTESQEIAQTINPACKKAGKAEVPGNGDQFNAQTDATSALIAKRDQAMMADSPVVDYAVKQSNGQLVKIGQNYNSAPYGIVVPKGDGQMAQAIQGAIKDLINDGTYLQILKKWGVDSGALTTDKVLINAATS</sequence>
<dbReference type="Pfam" id="PF00497">
    <property type="entry name" value="SBP_bac_3"/>
    <property type="match status" value="1"/>
</dbReference>
<dbReference type="RefSeq" id="WP_111501832.1">
    <property type="nucleotide sequence ID" value="NZ_QKYN01000065.1"/>
</dbReference>
<dbReference type="SUPFAM" id="SSF53850">
    <property type="entry name" value="Periplasmic binding protein-like II"/>
    <property type="match status" value="1"/>
</dbReference>
<accession>A0A2X0ILP1</accession>
<dbReference type="OrthoDB" id="4577708at2"/>
<keyword evidence="4" id="KW-1185">Reference proteome</keyword>
<organism evidence="3 4">
    <name type="scientific">Streptacidiphilus pinicola</name>
    <dbReference type="NCBI Taxonomy" id="2219663"/>
    <lineage>
        <taxon>Bacteria</taxon>
        <taxon>Bacillati</taxon>
        <taxon>Actinomycetota</taxon>
        <taxon>Actinomycetes</taxon>
        <taxon>Kitasatosporales</taxon>
        <taxon>Streptomycetaceae</taxon>
        <taxon>Streptacidiphilus</taxon>
    </lineage>
</organism>
<dbReference type="EMBL" id="QKYN01000065">
    <property type="protein sequence ID" value="RAG84523.1"/>
    <property type="molecule type" value="Genomic_DNA"/>
</dbReference>
<dbReference type="Proteomes" id="UP000248889">
    <property type="component" value="Unassembled WGS sequence"/>
</dbReference>
<dbReference type="Gene3D" id="3.40.190.10">
    <property type="entry name" value="Periplasmic binding protein-like II"/>
    <property type="match status" value="2"/>
</dbReference>
<dbReference type="PANTHER" id="PTHR35936:SF17">
    <property type="entry name" value="ARGININE-BINDING EXTRACELLULAR PROTEIN ARTP"/>
    <property type="match status" value="1"/>
</dbReference>
<protein>
    <submittedName>
        <fullName evidence="3">ABC transporter substrate-binding protein</fullName>
    </submittedName>
</protein>
<evidence type="ECO:0000313" key="3">
    <source>
        <dbReference type="EMBL" id="RAG84523.1"/>
    </source>
</evidence>
<dbReference type="InterPro" id="IPR001638">
    <property type="entry name" value="Solute-binding_3/MltF_N"/>
</dbReference>
<keyword evidence="1" id="KW-0732">Signal</keyword>
<name>A0A2X0ILP1_9ACTN</name>
<reference evidence="3 4" key="1">
    <citation type="submission" date="2018-06" db="EMBL/GenBank/DDBJ databases">
        <title>Streptacidiphilus pinicola sp. nov., isolated from pine grove soil.</title>
        <authorList>
            <person name="Roh S.G."/>
            <person name="Park S."/>
            <person name="Kim M.-K."/>
            <person name="Yun B.-R."/>
            <person name="Park J."/>
            <person name="Kim M.J."/>
            <person name="Kim Y.S."/>
            <person name="Kim S.B."/>
        </authorList>
    </citation>
    <scope>NUCLEOTIDE SEQUENCE [LARGE SCALE GENOMIC DNA]</scope>
    <source>
        <strain evidence="3 4">MMS16-CNU450</strain>
    </source>
</reference>
<dbReference type="AlphaFoldDB" id="A0A2X0ILP1"/>
<gene>
    <name evidence="3" type="ORF">DN069_16905</name>
</gene>
<dbReference type="PANTHER" id="PTHR35936">
    <property type="entry name" value="MEMBRANE-BOUND LYTIC MUREIN TRANSGLYCOSYLASE F"/>
    <property type="match status" value="1"/>
</dbReference>
<dbReference type="CDD" id="cd01004">
    <property type="entry name" value="PBP2_MidA_like"/>
    <property type="match status" value="1"/>
</dbReference>
<dbReference type="SMART" id="SM00062">
    <property type="entry name" value="PBPb"/>
    <property type="match status" value="1"/>
</dbReference>
<comment type="caution">
    <text evidence="3">The sequence shown here is derived from an EMBL/GenBank/DDBJ whole genome shotgun (WGS) entry which is preliminary data.</text>
</comment>
<evidence type="ECO:0000256" key="1">
    <source>
        <dbReference type="ARBA" id="ARBA00022729"/>
    </source>
</evidence>